<comment type="caution">
    <text evidence="1">The sequence shown here is derived from an EMBL/GenBank/DDBJ whole genome shotgun (WGS) entry which is preliminary data.</text>
</comment>
<dbReference type="GO" id="GO:0045277">
    <property type="term" value="C:respiratory chain complex IV"/>
    <property type="evidence" value="ECO:0007669"/>
    <property type="project" value="InterPro"/>
</dbReference>
<dbReference type="GO" id="GO:0005740">
    <property type="term" value="C:mitochondrial envelope"/>
    <property type="evidence" value="ECO:0007669"/>
    <property type="project" value="InterPro"/>
</dbReference>
<sequence>MQSVGVIGGLRACSRALLGRFSSTACQNVSMKERMRKFILENPHLAPSSQTSLNLPVVKGVTKMQQELLDQIEVIDLDFKPSKIRHIRPNSKENPLLVGSNLERKVETCLCYPDVHYVRSIVLYRDLPMRCQCGHWFKLIDMERFEQEREKRWAQIKDEPENAKLLQDLTDSENELNRLMDQGKNLTKWSPGVTQLLEKMAAQWEKYKDSYAKIRRQMDLP</sequence>
<dbReference type="PROSITE" id="PS51359">
    <property type="entry name" value="COX5B_2"/>
    <property type="match status" value="1"/>
</dbReference>
<proteinExistence type="predicted"/>
<dbReference type="AlphaFoldDB" id="A0A5J4NDZ3"/>
<evidence type="ECO:0008006" key="3">
    <source>
        <dbReference type="Google" id="ProtNLM"/>
    </source>
</evidence>
<dbReference type="Gene3D" id="2.60.11.10">
    <property type="entry name" value="Cytochrome c oxidase, subunit Vb"/>
    <property type="match status" value="1"/>
</dbReference>
<dbReference type="Proteomes" id="UP000324629">
    <property type="component" value="Unassembled WGS sequence"/>
</dbReference>
<evidence type="ECO:0000313" key="1">
    <source>
        <dbReference type="EMBL" id="KAA3673683.1"/>
    </source>
</evidence>
<dbReference type="GO" id="GO:0006123">
    <property type="term" value="P:mitochondrial electron transport, cytochrome c to oxygen"/>
    <property type="evidence" value="ECO:0007669"/>
    <property type="project" value="InterPro"/>
</dbReference>
<dbReference type="InterPro" id="IPR036972">
    <property type="entry name" value="Cyt_c_oxidase_su5b_sf"/>
</dbReference>
<name>A0A5J4NDZ3_9TREM</name>
<protein>
    <recommendedName>
        <fullName evidence="3">Cytochrome c oxidase subunit 5b</fullName>
    </recommendedName>
</protein>
<organism evidence="1 2">
    <name type="scientific">Paragonimus westermani</name>
    <dbReference type="NCBI Taxonomy" id="34504"/>
    <lineage>
        <taxon>Eukaryota</taxon>
        <taxon>Metazoa</taxon>
        <taxon>Spiralia</taxon>
        <taxon>Lophotrochozoa</taxon>
        <taxon>Platyhelminthes</taxon>
        <taxon>Trematoda</taxon>
        <taxon>Digenea</taxon>
        <taxon>Plagiorchiida</taxon>
        <taxon>Troglotremata</taxon>
        <taxon>Troglotrematidae</taxon>
        <taxon>Paragonimus</taxon>
    </lineage>
</organism>
<dbReference type="EMBL" id="QNGE01003723">
    <property type="protein sequence ID" value="KAA3673683.1"/>
    <property type="molecule type" value="Genomic_DNA"/>
</dbReference>
<dbReference type="SUPFAM" id="SSF57802">
    <property type="entry name" value="Rubredoxin-like"/>
    <property type="match status" value="1"/>
</dbReference>
<gene>
    <name evidence="1" type="ORF">DEA37_0008840</name>
</gene>
<accession>A0A5J4NDZ3</accession>
<evidence type="ECO:0000313" key="2">
    <source>
        <dbReference type="Proteomes" id="UP000324629"/>
    </source>
</evidence>
<dbReference type="InterPro" id="IPR002124">
    <property type="entry name" value="Cyt_c_oxidase_su5b"/>
</dbReference>
<reference evidence="1 2" key="1">
    <citation type="journal article" date="2019" name="Gigascience">
        <title>Whole-genome sequence of the oriental lung fluke Paragonimus westermani.</title>
        <authorList>
            <person name="Oey H."/>
            <person name="Zakrzewski M."/>
            <person name="Narain K."/>
            <person name="Devi K.R."/>
            <person name="Agatsuma T."/>
            <person name="Nawaratna S."/>
            <person name="Gobert G.N."/>
            <person name="Jones M.K."/>
            <person name="Ragan M.A."/>
            <person name="McManus D.P."/>
            <person name="Krause L."/>
        </authorList>
    </citation>
    <scope>NUCLEOTIDE SEQUENCE [LARGE SCALE GENOMIC DNA]</scope>
    <source>
        <strain evidence="1 2">IND2009</strain>
    </source>
</reference>
<keyword evidence="2" id="KW-1185">Reference proteome</keyword>